<dbReference type="InterPro" id="IPR020846">
    <property type="entry name" value="MFS_dom"/>
</dbReference>
<evidence type="ECO:0000256" key="2">
    <source>
        <dbReference type="ARBA" id="ARBA00022448"/>
    </source>
</evidence>
<feature type="transmembrane region" description="Helical" evidence="6">
    <location>
        <begin position="164"/>
        <end position="184"/>
    </location>
</feature>
<protein>
    <submittedName>
        <fullName evidence="8">Efflux pump antibiotic resistance protein</fullName>
    </submittedName>
</protein>
<evidence type="ECO:0000256" key="3">
    <source>
        <dbReference type="ARBA" id="ARBA00022692"/>
    </source>
</evidence>
<dbReference type="GO" id="GO:0022857">
    <property type="term" value="F:transmembrane transporter activity"/>
    <property type="evidence" value="ECO:0007669"/>
    <property type="project" value="InterPro"/>
</dbReference>
<dbReference type="Proteomes" id="UP000051672">
    <property type="component" value="Unassembled WGS sequence"/>
</dbReference>
<evidence type="ECO:0000256" key="6">
    <source>
        <dbReference type="SAM" id="Phobius"/>
    </source>
</evidence>
<proteinExistence type="predicted"/>
<feature type="transmembrane region" description="Helical" evidence="6">
    <location>
        <begin position="306"/>
        <end position="327"/>
    </location>
</feature>
<feature type="transmembrane region" description="Helical" evidence="6">
    <location>
        <begin position="99"/>
        <end position="122"/>
    </location>
</feature>
<dbReference type="Gene3D" id="1.20.1720.10">
    <property type="entry name" value="Multidrug resistance protein D"/>
    <property type="match status" value="1"/>
</dbReference>
<accession>A0A0R2B8G2</accession>
<name>A0A0R2B8G2_9LACO</name>
<evidence type="ECO:0000259" key="7">
    <source>
        <dbReference type="PROSITE" id="PS50850"/>
    </source>
</evidence>
<dbReference type="EMBL" id="AYZQ01000002">
    <property type="protein sequence ID" value="KRM71875.1"/>
    <property type="molecule type" value="Genomic_DNA"/>
</dbReference>
<comment type="caution">
    <text evidence="8">The sequence shown here is derived from an EMBL/GenBank/DDBJ whole genome shotgun (WGS) entry which is preliminary data.</text>
</comment>
<dbReference type="OrthoDB" id="102502at2"/>
<comment type="subcellular location">
    <subcellularLocation>
        <location evidence="1">Cell membrane</location>
        <topology evidence="1">Multi-pass membrane protein</topology>
    </subcellularLocation>
</comment>
<dbReference type="PRINTS" id="PR01036">
    <property type="entry name" value="TCRTETB"/>
</dbReference>
<keyword evidence="9" id="KW-1185">Reference proteome</keyword>
<keyword evidence="4 6" id="KW-1133">Transmembrane helix</keyword>
<gene>
    <name evidence="8" type="ORF">FC34_GL000851</name>
</gene>
<evidence type="ECO:0000256" key="5">
    <source>
        <dbReference type="ARBA" id="ARBA00023136"/>
    </source>
</evidence>
<feature type="transmembrane region" description="Helical" evidence="6">
    <location>
        <begin position="134"/>
        <end position="158"/>
    </location>
</feature>
<feature type="transmembrane region" description="Helical" evidence="6">
    <location>
        <begin position="75"/>
        <end position="93"/>
    </location>
</feature>
<feature type="transmembrane region" description="Helical" evidence="6">
    <location>
        <begin position="230"/>
        <end position="249"/>
    </location>
</feature>
<feature type="transmembrane region" description="Helical" evidence="6">
    <location>
        <begin position="334"/>
        <end position="353"/>
    </location>
</feature>
<dbReference type="CDD" id="cd17321">
    <property type="entry name" value="MFS_MMR_MDR_like"/>
    <property type="match status" value="1"/>
</dbReference>
<keyword evidence="2" id="KW-0813">Transport</keyword>
<feature type="transmembrane region" description="Helical" evidence="6">
    <location>
        <begin position="359"/>
        <end position="377"/>
    </location>
</feature>
<reference evidence="8 9" key="1">
    <citation type="journal article" date="2015" name="Genome Announc.">
        <title>Expanding the biotechnology potential of lactobacilli through comparative genomics of 213 strains and associated genera.</title>
        <authorList>
            <person name="Sun Z."/>
            <person name="Harris H.M."/>
            <person name="McCann A."/>
            <person name="Guo C."/>
            <person name="Argimon S."/>
            <person name="Zhang W."/>
            <person name="Yang X."/>
            <person name="Jeffery I.B."/>
            <person name="Cooney J.C."/>
            <person name="Kagawa T.F."/>
            <person name="Liu W."/>
            <person name="Song Y."/>
            <person name="Salvetti E."/>
            <person name="Wrobel A."/>
            <person name="Rasinkangas P."/>
            <person name="Parkhill J."/>
            <person name="Rea M.C."/>
            <person name="O'Sullivan O."/>
            <person name="Ritari J."/>
            <person name="Douillard F.P."/>
            <person name="Paul Ross R."/>
            <person name="Yang R."/>
            <person name="Briner A.E."/>
            <person name="Felis G.E."/>
            <person name="de Vos W.M."/>
            <person name="Barrangou R."/>
            <person name="Klaenhammer T.R."/>
            <person name="Caufield P.W."/>
            <person name="Cui Y."/>
            <person name="Zhang H."/>
            <person name="O'Toole P.W."/>
        </authorList>
    </citation>
    <scope>NUCLEOTIDE SEQUENCE [LARGE SCALE GENOMIC DNA]</scope>
    <source>
        <strain evidence="8 9">DSM 23927</strain>
    </source>
</reference>
<dbReference type="AlphaFoldDB" id="A0A0R2B8G2"/>
<dbReference type="InterPro" id="IPR011701">
    <property type="entry name" value="MFS"/>
</dbReference>
<dbReference type="SUPFAM" id="SSF103473">
    <property type="entry name" value="MFS general substrate transporter"/>
    <property type="match status" value="1"/>
</dbReference>
<dbReference type="Pfam" id="PF07690">
    <property type="entry name" value="MFS_1"/>
    <property type="match status" value="1"/>
</dbReference>
<evidence type="ECO:0000313" key="8">
    <source>
        <dbReference type="EMBL" id="KRM71875.1"/>
    </source>
</evidence>
<sequence>MEKKTSSWQIIAVLGLFSLLSGLSGSSTNLALPKISLDLGISNSASTWIVQVGLITTAIFLVMFGHIGDLVSKNLVFLMGGLAFIVGSGITGIAPTYPIILFGRIVQAIGSAMILANSMGIVSQYVPNTSRAEALSIISMFVSVGSISGPAVGGIVITEVSWRWIFLFNVPVGLLILLFGWHTLPLPKRQPGELKQIMQQANWTGQNLFTIGIILFFLSGYFIQQGTSQLPLGLVILLVGTAITVFSFIQDDRSKQPWIDRSVLRNRRYMISVGILMLAMLVNSISNILLPFYLQSYGKMSAFDSGLLMMLQSVTMLFVSPISGYLADHWNRTILTIGGLIILVVSQVGYALYPPTMNLFQIIWPIVLNGIGIGFFLSPNNAIIMDSVPQSLGGVAGSLSSFARTLGLTIGISVGSSLLFLQLPDVKQITPQLGSRFMSAFSNLFWVATAISVLSLIIVVWRYYDGKKHPAPAVAAAPVSKPANK</sequence>
<keyword evidence="5 6" id="KW-0472">Membrane</keyword>
<dbReference type="Gene3D" id="1.20.1250.20">
    <property type="entry name" value="MFS general substrate transporter like domains"/>
    <property type="match status" value="1"/>
</dbReference>
<dbReference type="PANTHER" id="PTHR42718:SF9">
    <property type="entry name" value="MAJOR FACILITATOR SUPERFAMILY MULTIDRUG TRANSPORTER MFSC"/>
    <property type="match status" value="1"/>
</dbReference>
<feature type="transmembrane region" description="Helical" evidence="6">
    <location>
        <begin position="48"/>
        <end position="68"/>
    </location>
</feature>
<dbReference type="InterPro" id="IPR036259">
    <property type="entry name" value="MFS_trans_sf"/>
</dbReference>
<dbReference type="PROSITE" id="PS50850">
    <property type="entry name" value="MFS"/>
    <property type="match status" value="1"/>
</dbReference>
<dbReference type="PANTHER" id="PTHR42718">
    <property type="entry name" value="MAJOR FACILITATOR SUPERFAMILY MULTIDRUG TRANSPORTER MFSC"/>
    <property type="match status" value="1"/>
</dbReference>
<dbReference type="RefSeq" id="WP_057894156.1">
    <property type="nucleotide sequence ID" value="NZ_AYZQ01000002.1"/>
</dbReference>
<feature type="domain" description="Major facilitator superfamily (MFS) profile" evidence="7">
    <location>
        <begin position="10"/>
        <end position="467"/>
    </location>
</feature>
<organism evidence="8 9">
    <name type="scientific">Lacticaseibacillus brantae DSM 23927</name>
    <dbReference type="NCBI Taxonomy" id="1423727"/>
    <lineage>
        <taxon>Bacteria</taxon>
        <taxon>Bacillati</taxon>
        <taxon>Bacillota</taxon>
        <taxon>Bacilli</taxon>
        <taxon>Lactobacillales</taxon>
        <taxon>Lactobacillaceae</taxon>
        <taxon>Lacticaseibacillus</taxon>
    </lineage>
</organism>
<dbReference type="PATRIC" id="fig|1423727.3.peg.858"/>
<evidence type="ECO:0000256" key="1">
    <source>
        <dbReference type="ARBA" id="ARBA00004651"/>
    </source>
</evidence>
<feature type="transmembrane region" description="Helical" evidence="6">
    <location>
        <begin position="269"/>
        <end position="294"/>
    </location>
</feature>
<dbReference type="STRING" id="1423727.FC34_GL000851"/>
<feature type="transmembrane region" description="Helical" evidence="6">
    <location>
        <begin position="444"/>
        <end position="464"/>
    </location>
</feature>
<feature type="transmembrane region" description="Helical" evidence="6">
    <location>
        <begin position="406"/>
        <end position="424"/>
    </location>
</feature>
<keyword evidence="3 6" id="KW-0812">Transmembrane</keyword>
<evidence type="ECO:0000313" key="9">
    <source>
        <dbReference type="Proteomes" id="UP000051672"/>
    </source>
</evidence>
<feature type="transmembrane region" description="Helical" evidence="6">
    <location>
        <begin position="205"/>
        <end position="224"/>
    </location>
</feature>
<evidence type="ECO:0000256" key="4">
    <source>
        <dbReference type="ARBA" id="ARBA00022989"/>
    </source>
</evidence>
<dbReference type="GO" id="GO:0005886">
    <property type="term" value="C:plasma membrane"/>
    <property type="evidence" value="ECO:0007669"/>
    <property type="project" value="UniProtKB-SubCell"/>
</dbReference>